<dbReference type="AlphaFoldDB" id="A0AAD1L3T9"/>
<keyword evidence="2" id="KW-0732">Signal</keyword>
<protein>
    <recommendedName>
        <fullName evidence="5">Copper-binding protein</fullName>
    </recommendedName>
</protein>
<name>A0AAD1L3T9_CITBR</name>
<evidence type="ECO:0000313" key="4">
    <source>
        <dbReference type="Proteomes" id="UP001058317"/>
    </source>
</evidence>
<feature type="chain" id="PRO_5042152451" description="Copper-binding protein" evidence="2">
    <location>
        <begin position="21"/>
        <end position="108"/>
    </location>
</feature>
<evidence type="ECO:0000313" key="3">
    <source>
        <dbReference type="EMBL" id="BDN98366.1"/>
    </source>
</evidence>
<evidence type="ECO:0008006" key="5">
    <source>
        <dbReference type="Google" id="ProtNLM"/>
    </source>
</evidence>
<feature type="signal peptide" evidence="2">
    <location>
        <begin position="1"/>
        <end position="20"/>
    </location>
</feature>
<proteinExistence type="predicted"/>
<dbReference type="EMBL" id="AP026382">
    <property type="protein sequence ID" value="BDN98366.1"/>
    <property type="molecule type" value="Genomic_DNA"/>
</dbReference>
<reference evidence="3" key="1">
    <citation type="submission" date="2022-07" db="EMBL/GenBank/DDBJ databases">
        <title>Complete genome sequence of carbapenem-resistant Citrobacter spp. in Japan.</title>
        <authorList>
            <person name="Maehana S."/>
            <person name="Suzuki M."/>
            <person name="Kitasato H."/>
        </authorList>
    </citation>
    <scope>NUCLEOTIDE SEQUENCE</scope>
    <source>
        <strain evidence="3">KAM621</strain>
    </source>
</reference>
<feature type="region of interest" description="Disordered" evidence="1">
    <location>
        <begin position="39"/>
        <end position="71"/>
    </location>
</feature>
<gene>
    <name evidence="3" type="ORF">KAM621c_34710</name>
</gene>
<organism evidence="3 4">
    <name type="scientific">Citrobacter braakii</name>
    <dbReference type="NCBI Taxonomy" id="57706"/>
    <lineage>
        <taxon>Bacteria</taxon>
        <taxon>Pseudomonadati</taxon>
        <taxon>Pseudomonadota</taxon>
        <taxon>Gammaproteobacteria</taxon>
        <taxon>Enterobacterales</taxon>
        <taxon>Enterobacteriaceae</taxon>
        <taxon>Citrobacter</taxon>
        <taxon>Citrobacter freundii complex</taxon>
    </lineage>
</organism>
<dbReference type="Proteomes" id="UP001058317">
    <property type="component" value="Chromosome"/>
</dbReference>
<accession>A0AAD1L3T9</accession>
<evidence type="ECO:0000256" key="2">
    <source>
        <dbReference type="SAM" id="SignalP"/>
    </source>
</evidence>
<evidence type="ECO:0000256" key="1">
    <source>
        <dbReference type="SAM" id="MobiDB-lite"/>
    </source>
</evidence>
<dbReference type="RefSeq" id="WP_065554220.1">
    <property type="nucleotide sequence ID" value="NZ_AP026382.1"/>
</dbReference>
<sequence length="108" mass="11693">MNKISSFFAIAFFISAGVNAADTPKMHQQAAAAHEMMNNSGAPAHQQMAQEHVAQTNNSTSTPSQARPFSQMNKHEKAMVVHQSVNNGHSYAHEVQARQHSAQIPAQG</sequence>